<dbReference type="RefSeq" id="WP_067775151.1">
    <property type="nucleotide sequence ID" value="NZ_JACVVN010000012.1"/>
</dbReference>
<keyword evidence="1" id="KW-0812">Transmembrane</keyword>
<gene>
    <name evidence="2" type="ORF">PYTT_2150</name>
</gene>
<dbReference type="KEGG" id="agl:PYTT_2150"/>
<evidence type="ECO:0000313" key="2">
    <source>
        <dbReference type="EMBL" id="SEH96632.1"/>
    </source>
</evidence>
<name>A0A1C7PC15_9BACT</name>
<dbReference type="STRING" id="1679444.PYTT_2150"/>
<keyword evidence="1" id="KW-0472">Membrane</keyword>
<reference evidence="3" key="1">
    <citation type="submission" date="2016-09" db="EMBL/GenBank/DDBJ databases">
        <authorList>
            <person name="Koehorst J."/>
        </authorList>
    </citation>
    <scope>NUCLEOTIDE SEQUENCE [LARGE SCALE GENOMIC DNA]</scope>
</reference>
<evidence type="ECO:0000313" key="3">
    <source>
        <dbReference type="Proteomes" id="UP000176204"/>
    </source>
</evidence>
<evidence type="ECO:0008006" key="4">
    <source>
        <dbReference type="Google" id="ProtNLM"/>
    </source>
</evidence>
<organism evidence="2 3">
    <name type="scientific">Akkermansia glycaniphila</name>
    <dbReference type="NCBI Taxonomy" id="1679444"/>
    <lineage>
        <taxon>Bacteria</taxon>
        <taxon>Pseudomonadati</taxon>
        <taxon>Verrucomicrobiota</taxon>
        <taxon>Verrucomicrobiia</taxon>
        <taxon>Verrucomicrobiales</taxon>
        <taxon>Akkermansiaceae</taxon>
        <taxon>Akkermansia</taxon>
    </lineage>
</organism>
<keyword evidence="1" id="KW-1133">Transmembrane helix</keyword>
<evidence type="ECO:0000256" key="1">
    <source>
        <dbReference type="SAM" id="Phobius"/>
    </source>
</evidence>
<keyword evidence="3" id="KW-1185">Reference proteome</keyword>
<protein>
    <recommendedName>
        <fullName evidence="4">Biopolymer transport protein exbd/tolr</fullName>
    </recommendedName>
</protein>
<dbReference type="AlphaFoldDB" id="A0A1C7PC15"/>
<feature type="transmembrane region" description="Helical" evidence="1">
    <location>
        <begin position="14"/>
        <end position="35"/>
    </location>
</feature>
<proteinExistence type="predicted"/>
<dbReference type="EMBL" id="LT629973">
    <property type="protein sequence ID" value="SEH96632.1"/>
    <property type="molecule type" value="Genomic_DNA"/>
</dbReference>
<dbReference type="Proteomes" id="UP000176204">
    <property type="component" value="Chromosome I"/>
</dbReference>
<accession>A0A1C7PC15</accession>
<sequence>MPTLPQVRSTLPDITFMVLGCVVLNVVILVVTVTLMSSGIIPRYGVTIQPASSQFMMEVQNQTYTLTIVPGDEPRYFLDNRQIESGFDGIGPALDKIIRNTKKDDLNRVTIVVFADKSIPSGVEQKVIDLILLKDLNCTKAAEPAL</sequence>